<keyword evidence="1" id="KW-0812">Transmembrane</keyword>
<organism evidence="2 3">
    <name type="scientific">Rugosimonospora acidiphila</name>
    <dbReference type="NCBI Taxonomy" id="556531"/>
    <lineage>
        <taxon>Bacteria</taxon>
        <taxon>Bacillati</taxon>
        <taxon>Actinomycetota</taxon>
        <taxon>Actinomycetes</taxon>
        <taxon>Micromonosporales</taxon>
        <taxon>Micromonosporaceae</taxon>
        <taxon>Rugosimonospora</taxon>
    </lineage>
</organism>
<protein>
    <recommendedName>
        <fullName evidence="4">Carbon monoxide dehydrogenase subunit G</fullName>
    </recommendedName>
</protein>
<evidence type="ECO:0008006" key="4">
    <source>
        <dbReference type="Google" id="ProtNLM"/>
    </source>
</evidence>
<keyword evidence="1" id="KW-0472">Membrane</keyword>
<dbReference type="Gene3D" id="3.30.530.20">
    <property type="match status" value="1"/>
</dbReference>
<dbReference type="EMBL" id="BAABJQ010000016">
    <property type="protein sequence ID" value="GAA5191582.1"/>
    <property type="molecule type" value="Genomic_DNA"/>
</dbReference>
<dbReference type="InterPro" id="IPR010419">
    <property type="entry name" value="CO_DH_gsu"/>
</dbReference>
<dbReference type="InterPro" id="IPR023393">
    <property type="entry name" value="START-like_dom_sf"/>
</dbReference>
<accession>A0ABP9S852</accession>
<evidence type="ECO:0000313" key="2">
    <source>
        <dbReference type="EMBL" id="GAA5191582.1"/>
    </source>
</evidence>
<keyword evidence="3" id="KW-1185">Reference proteome</keyword>
<feature type="transmembrane region" description="Helical" evidence="1">
    <location>
        <begin position="189"/>
        <end position="210"/>
    </location>
</feature>
<dbReference type="RefSeq" id="WP_345633265.1">
    <property type="nucleotide sequence ID" value="NZ_BAABJQ010000016.1"/>
</dbReference>
<evidence type="ECO:0000256" key="1">
    <source>
        <dbReference type="SAM" id="Phobius"/>
    </source>
</evidence>
<dbReference type="PANTHER" id="PTHR38588">
    <property type="entry name" value="BLL0334 PROTEIN"/>
    <property type="match status" value="1"/>
</dbReference>
<gene>
    <name evidence="2" type="ORF">GCM10023322_49270</name>
</gene>
<dbReference type="Proteomes" id="UP001501570">
    <property type="component" value="Unassembled WGS sequence"/>
</dbReference>
<evidence type="ECO:0000313" key="3">
    <source>
        <dbReference type="Proteomes" id="UP001501570"/>
    </source>
</evidence>
<dbReference type="SUPFAM" id="SSF55961">
    <property type="entry name" value="Bet v1-like"/>
    <property type="match status" value="1"/>
</dbReference>
<reference evidence="3" key="1">
    <citation type="journal article" date="2019" name="Int. J. Syst. Evol. Microbiol.">
        <title>The Global Catalogue of Microorganisms (GCM) 10K type strain sequencing project: providing services to taxonomists for standard genome sequencing and annotation.</title>
        <authorList>
            <consortium name="The Broad Institute Genomics Platform"/>
            <consortium name="The Broad Institute Genome Sequencing Center for Infectious Disease"/>
            <person name="Wu L."/>
            <person name="Ma J."/>
        </authorList>
    </citation>
    <scope>NUCLEOTIDE SEQUENCE [LARGE SCALE GENOMIC DNA]</scope>
    <source>
        <strain evidence="3">JCM 18304</strain>
    </source>
</reference>
<comment type="caution">
    <text evidence="2">The sequence shown here is derived from an EMBL/GenBank/DDBJ whole genome shotgun (WGS) entry which is preliminary data.</text>
</comment>
<sequence>MRLDHTFVVPVPAGRAWAALLDAEAGPPLLAGAAISPGVEDRFAGTLRVRIGPFTLCYQGSGRYIVKDPSARRLMVEAAGQDVHGGGTAAATATATLRETSHRTTRVEVSAELAVTGRLVRTNRRLVQAAGAEVLSQFAEALTARAIRGEVAGQFGAGQITAGPLGAPVAAWPAVGGGAARGPRRVRDLVPYACAFALGGLLTLAMMVAFG</sequence>
<name>A0ABP9S852_9ACTN</name>
<proteinExistence type="predicted"/>
<keyword evidence="1" id="KW-1133">Transmembrane helix</keyword>
<dbReference type="PANTHER" id="PTHR38588:SF1">
    <property type="entry name" value="BLL0334 PROTEIN"/>
    <property type="match status" value="1"/>
</dbReference>